<gene>
    <name evidence="6" type="ORF">SAMN05421767_14410</name>
</gene>
<evidence type="ECO:0000256" key="1">
    <source>
        <dbReference type="ARBA" id="ARBA00009798"/>
    </source>
</evidence>
<dbReference type="InterPro" id="IPR036754">
    <property type="entry name" value="YbaK/aa-tRNA-synt-asso_dom_sf"/>
</dbReference>
<sequence>MKKKVIKTNAVRMIEQKKIPYTVHEYEWDEQNLDAMHVAHDMGVSPEEIYKTIVLHGDKTGYLAACVAGDMELNLKALAKVSGNKKVELIPVKDLEKLTGYVRGGCSPIGMKKQFPTYIDEVAKEQKTIRVSGGKRGIQIELTPEDLQKMTRAIWFINNG</sequence>
<accession>A0A1H9NQK9</accession>
<keyword evidence="3 4" id="KW-0456">Lyase</keyword>
<dbReference type="CDD" id="cd00002">
    <property type="entry name" value="YbaK_deacylase"/>
    <property type="match status" value="1"/>
</dbReference>
<reference evidence="6 7" key="1">
    <citation type="submission" date="2016-10" db="EMBL/GenBank/DDBJ databases">
        <authorList>
            <person name="de Groot N.N."/>
        </authorList>
    </citation>
    <scope>NUCLEOTIDE SEQUENCE [LARGE SCALE GENOMIC DNA]</scope>
    <source>
        <strain evidence="6 7">DSM 15827</strain>
    </source>
</reference>
<evidence type="ECO:0000256" key="3">
    <source>
        <dbReference type="ARBA" id="ARBA00023239"/>
    </source>
</evidence>
<dbReference type="InterPro" id="IPR004369">
    <property type="entry name" value="Prolyl-tRNA_editing_YbaK/EbsC"/>
</dbReference>
<evidence type="ECO:0000313" key="6">
    <source>
        <dbReference type="EMBL" id="SER38324.1"/>
    </source>
</evidence>
<dbReference type="AlphaFoldDB" id="A0A1H9NQK9"/>
<dbReference type="Proteomes" id="UP000198556">
    <property type="component" value="Unassembled WGS sequence"/>
</dbReference>
<dbReference type="Pfam" id="PF04073">
    <property type="entry name" value="tRNA_edit"/>
    <property type="match status" value="1"/>
</dbReference>
<dbReference type="InterPro" id="IPR007214">
    <property type="entry name" value="YbaK/aa-tRNA-synth-assoc-dom"/>
</dbReference>
<dbReference type="GO" id="GO:0006412">
    <property type="term" value="P:translation"/>
    <property type="evidence" value="ECO:0007669"/>
    <property type="project" value="UniProtKB-KW"/>
</dbReference>
<keyword evidence="2 4" id="KW-0648">Protein biosynthesis</keyword>
<dbReference type="PANTHER" id="PTHR30411:SF0">
    <property type="entry name" value="CYS-TRNA(PRO)_CYS-TRNA(CYS) DEACYLASE YBAK"/>
    <property type="match status" value="1"/>
</dbReference>
<dbReference type="EC" id="4.2.-.-" evidence="4"/>
<evidence type="ECO:0000313" key="7">
    <source>
        <dbReference type="Proteomes" id="UP000198556"/>
    </source>
</evidence>
<name>A0A1H9NQK9_9LACT</name>
<dbReference type="NCBIfam" id="TIGR00011">
    <property type="entry name" value="YbaK_EbsC"/>
    <property type="match status" value="1"/>
</dbReference>
<protein>
    <recommendedName>
        <fullName evidence="4">Cys-tRNA(Pro)/Cys-tRNA(Cys) deacylase</fullName>
        <ecNumber evidence="4">4.2.-.-</ecNumber>
    </recommendedName>
</protein>
<keyword evidence="7" id="KW-1185">Reference proteome</keyword>
<dbReference type="PIRSF" id="PIRSF006181">
    <property type="entry name" value="EbsC_YbaK"/>
    <property type="match status" value="1"/>
</dbReference>
<organism evidence="6 7">
    <name type="scientific">Granulicatella balaenopterae</name>
    <dbReference type="NCBI Taxonomy" id="137733"/>
    <lineage>
        <taxon>Bacteria</taxon>
        <taxon>Bacillati</taxon>
        <taxon>Bacillota</taxon>
        <taxon>Bacilli</taxon>
        <taxon>Lactobacillales</taxon>
        <taxon>Carnobacteriaceae</taxon>
        <taxon>Granulicatella</taxon>
    </lineage>
</organism>
<dbReference type="Gene3D" id="3.90.960.10">
    <property type="entry name" value="YbaK/aminoacyl-tRNA synthetase-associated domain"/>
    <property type="match status" value="1"/>
</dbReference>
<comment type="similarity">
    <text evidence="1 4">Belongs to the prolyl-tRNA editing family. YbaK/EbsC subfamily.</text>
</comment>
<dbReference type="STRING" id="137733.SAMN05421767_14410"/>
<feature type="domain" description="YbaK/aminoacyl-tRNA synthetase-associated" evidence="5">
    <location>
        <begin position="37"/>
        <end position="149"/>
    </location>
</feature>
<proteinExistence type="inferred from homology"/>
<dbReference type="GO" id="GO:0016829">
    <property type="term" value="F:lyase activity"/>
    <property type="evidence" value="ECO:0007669"/>
    <property type="project" value="UniProtKB-KW"/>
</dbReference>
<evidence type="ECO:0000256" key="2">
    <source>
        <dbReference type="ARBA" id="ARBA00022917"/>
    </source>
</evidence>
<dbReference type="GO" id="GO:0002161">
    <property type="term" value="F:aminoacyl-tRNA deacylase activity"/>
    <property type="evidence" value="ECO:0007669"/>
    <property type="project" value="InterPro"/>
</dbReference>
<evidence type="ECO:0000256" key="4">
    <source>
        <dbReference type="PIRNR" id="PIRNR006181"/>
    </source>
</evidence>
<evidence type="ECO:0000259" key="5">
    <source>
        <dbReference type="Pfam" id="PF04073"/>
    </source>
</evidence>
<dbReference type="EMBL" id="FOGF01000044">
    <property type="protein sequence ID" value="SER38324.1"/>
    <property type="molecule type" value="Genomic_DNA"/>
</dbReference>
<dbReference type="PANTHER" id="PTHR30411">
    <property type="entry name" value="CYTOPLASMIC PROTEIN"/>
    <property type="match status" value="1"/>
</dbReference>
<dbReference type="SUPFAM" id="SSF55826">
    <property type="entry name" value="YbaK/ProRS associated domain"/>
    <property type="match status" value="1"/>
</dbReference>